<dbReference type="KEGG" id="pnd:Pla175_36970"/>
<organism evidence="1 2">
    <name type="scientific">Pirellulimonas nuda</name>
    <dbReference type="NCBI Taxonomy" id="2528009"/>
    <lineage>
        <taxon>Bacteria</taxon>
        <taxon>Pseudomonadati</taxon>
        <taxon>Planctomycetota</taxon>
        <taxon>Planctomycetia</taxon>
        <taxon>Pirellulales</taxon>
        <taxon>Lacipirellulaceae</taxon>
        <taxon>Pirellulimonas</taxon>
    </lineage>
</organism>
<protein>
    <recommendedName>
        <fullName evidence="3">Lipoprotein</fullName>
    </recommendedName>
</protein>
<evidence type="ECO:0008006" key="3">
    <source>
        <dbReference type="Google" id="ProtNLM"/>
    </source>
</evidence>
<dbReference type="Proteomes" id="UP000317429">
    <property type="component" value="Chromosome"/>
</dbReference>
<dbReference type="OrthoDB" id="289097at2"/>
<accession>A0A518DFQ0</accession>
<name>A0A518DFQ0_9BACT</name>
<keyword evidence="2" id="KW-1185">Reference proteome</keyword>
<dbReference type="PROSITE" id="PS51257">
    <property type="entry name" value="PROKAR_LIPOPROTEIN"/>
    <property type="match status" value="1"/>
</dbReference>
<sequence>MQSRPSVRVICASIALLIGLVGCGDGLDLQPVRGKVTYDDGSPLPDGAVVCELVDQMPRRSGNAFIRPDGTFEFGTRKPGDGLVVGKYRALVRPPAFPESETAKKNAFLDQIYTDWDTSGLEFTVERGKNEVEFTVSRPKKKKK</sequence>
<evidence type="ECO:0000313" key="2">
    <source>
        <dbReference type="Proteomes" id="UP000317429"/>
    </source>
</evidence>
<dbReference type="RefSeq" id="WP_145288484.1">
    <property type="nucleotide sequence ID" value="NZ_CP036291.1"/>
</dbReference>
<evidence type="ECO:0000313" key="1">
    <source>
        <dbReference type="EMBL" id="QDU90294.1"/>
    </source>
</evidence>
<reference evidence="1 2" key="1">
    <citation type="submission" date="2019-02" db="EMBL/GenBank/DDBJ databases">
        <title>Deep-cultivation of Planctomycetes and their phenomic and genomic characterization uncovers novel biology.</title>
        <authorList>
            <person name="Wiegand S."/>
            <person name="Jogler M."/>
            <person name="Boedeker C."/>
            <person name="Pinto D."/>
            <person name="Vollmers J."/>
            <person name="Rivas-Marin E."/>
            <person name="Kohn T."/>
            <person name="Peeters S.H."/>
            <person name="Heuer A."/>
            <person name="Rast P."/>
            <person name="Oberbeckmann S."/>
            <person name="Bunk B."/>
            <person name="Jeske O."/>
            <person name="Meyerdierks A."/>
            <person name="Storesund J.E."/>
            <person name="Kallscheuer N."/>
            <person name="Luecker S."/>
            <person name="Lage O.M."/>
            <person name="Pohl T."/>
            <person name="Merkel B.J."/>
            <person name="Hornburger P."/>
            <person name="Mueller R.-W."/>
            <person name="Bruemmer F."/>
            <person name="Labrenz M."/>
            <person name="Spormann A.M."/>
            <person name="Op den Camp H."/>
            <person name="Overmann J."/>
            <person name="Amann R."/>
            <person name="Jetten M.S.M."/>
            <person name="Mascher T."/>
            <person name="Medema M.H."/>
            <person name="Devos D.P."/>
            <person name="Kaster A.-K."/>
            <person name="Ovreas L."/>
            <person name="Rohde M."/>
            <person name="Galperin M.Y."/>
            <person name="Jogler C."/>
        </authorList>
    </citation>
    <scope>NUCLEOTIDE SEQUENCE [LARGE SCALE GENOMIC DNA]</scope>
    <source>
        <strain evidence="1 2">Pla175</strain>
    </source>
</reference>
<gene>
    <name evidence="1" type="ORF">Pla175_36970</name>
</gene>
<proteinExistence type="predicted"/>
<dbReference type="AlphaFoldDB" id="A0A518DFQ0"/>
<dbReference type="EMBL" id="CP036291">
    <property type="protein sequence ID" value="QDU90294.1"/>
    <property type="molecule type" value="Genomic_DNA"/>
</dbReference>